<dbReference type="STRING" id="224911.AAV28_15270"/>
<evidence type="ECO:0000313" key="2">
    <source>
        <dbReference type="Proteomes" id="UP000002526"/>
    </source>
</evidence>
<dbReference type="Proteomes" id="UP000002526">
    <property type="component" value="Chromosome"/>
</dbReference>
<proteinExistence type="predicted"/>
<dbReference type="OrthoDB" id="9800582at2"/>
<dbReference type="KEGG" id="bja:bll3653"/>
<sequence length="117" mass="12650">MPRGPVRQSACKIRKPIDSENAARRISGECMNADWLDLDALDAPDGDADLEAADFSSFNVPSCSSCDGILKPDVEFFSRQVTVAAAADHRHHGLAIGHSRGLLPFLSKALIWPHEPA</sequence>
<dbReference type="InParanoid" id="Q89P30"/>
<dbReference type="EnsemblBacteria" id="BAC48918">
    <property type="protein sequence ID" value="BAC48918"/>
    <property type="gene ID" value="BAC48918"/>
</dbReference>
<accession>Q89P30</accession>
<dbReference type="InterPro" id="IPR029035">
    <property type="entry name" value="DHS-like_NAD/FAD-binding_dom"/>
</dbReference>
<dbReference type="eggNOG" id="COG0846">
    <property type="taxonomic scope" value="Bacteria"/>
</dbReference>
<dbReference type="HOGENOM" id="CLU_2080226_0_0_5"/>
<keyword evidence="2" id="KW-1185">Reference proteome</keyword>
<evidence type="ECO:0000313" key="1">
    <source>
        <dbReference type="EMBL" id="BAC48918.1"/>
    </source>
</evidence>
<protein>
    <submittedName>
        <fullName evidence="1">Bll3653 protein</fullName>
    </submittedName>
</protein>
<name>Q89P30_BRADU</name>
<reference evidence="2" key="1">
    <citation type="journal article" date="2002" name="DNA Res.">
        <title>Complete genomic sequence of nitrogen-fixing symbiotic bacterium Bradyrhizobium japonicum USDA110.</title>
        <authorList>
            <person name="Kaneko T."/>
            <person name="Nakamura Y."/>
            <person name="Sato S."/>
            <person name="Minamisawa K."/>
            <person name="Uchiumi T."/>
            <person name="Sasamoto S."/>
            <person name="Watanabe A."/>
            <person name="Idesawa K."/>
            <person name="Iriguchi M."/>
            <person name="Kawashima K."/>
            <person name="Kohara M."/>
            <person name="Matsumoto M."/>
            <person name="Shimpo S."/>
            <person name="Tsuruoka H."/>
            <person name="Wada T."/>
            <person name="Yamada M."/>
            <person name="Tabata S."/>
        </authorList>
    </citation>
    <scope>NUCLEOTIDE SEQUENCE [LARGE SCALE GENOMIC DNA]</scope>
    <source>
        <strain evidence="2">JCM 10833 / BCRC 13528 / IAM 13628 / NBRC 14792 / USDA 110</strain>
    </source>
</reference>
<gene>
    <name evidence="1" type="ordered locus">bll3653</name>
</gene>
<dbReference type="AlphaFoldDB" id="Q89P30"/>
<dbReference type="EMBL" id="BA000040">
    <property type="protein sequence ID" value="BAC48918.1"/>
    <property type="molecule type" value="Genomic_DNA"/>
</dbReference>
<organism evidence="1 2">
    <name type="scientific">Bradyrhizobium diazoefficiens (strain JCM 10833 / BCRC 13528 / IAM 13628 / NBRC 14792 / USDA 110)</name>
    <dbReference type="NCBI Taxonomy" id="224911"/>
    <lineage>
        <taxon>Bacteria</taxon>
        <taxon>Pseudomonadati</taxon>
        <taxon>Pseudomonadota</taxon>
        <taxon>Alphaproteobacteria</taxon>
        <taxon>Hyphomicrobiales</taxon>
        <taxon>Nitrobacteraceae</taxon>
        <taxon>Bradyrhizobium</taxon>
    </lineage>
</organism>
<dbReference type="SUPFAM" id="SSF52467">
    <property type="entry name" value="DHS-like NAD/FAD-binding domain"/>
    <property type="match status" value="1"/>
</dbReference>
<dbReference type="PATRIC" id="fig|224911.5.peg.3641"/>